<protein>
    <submittedName>
        <fullName evidence="1">DUF6731 family protein</fullName>
    </submittedName>
</protein>
<dbReference type="EMBL" id="JBHUCM010000029">
    <property type="protein sequence ID" value="MFD1541542.1"/>
    <property type="molecule type" value="Genomic_DNA"/>
</dbReference>
<name>A0ABW4GFL3_9ACTN</name>
<accession>A0ABW4GFL3</accession>
<dbReference type="Proteomes" id="UP001597097">
    <property type="component" value="Unassembled WGS sequence"/>
</dbReference>
<proteinExistence type="predicted"/>
<gene>
    <name evidence="1" type="ORF">ACFSJ0_31125</name>
</gene>
<comment type="caution">
    <text evidence="1">The sequence shown here is derived from an EMBL/GenBank/DDBJ whole genome shotgun (WGS) entry which is preliminary data.</text>
</comment>
<evidence type="ECO:0000313" key="1">
    <source>
        <dbReference type="EMBL" id="MFD1541542.1"/>
    </source>
</evidence>
<dbReference type="RefSeq" id="WP_219534595.1">
    <property type="nucleotide sequence ID" value="NZ_JAHKRM010000022.1"/>
</dbReference>
<organism evidence="1 2">
    <name type="scientific">Nonomuraea guangzhouensis</name>
    <dbReference type="NCBI Taxonomy" id="1291555"/>
    <lineage>
        <taxon>Bacteria</taxon>
        <taxon>Bacillati</taxon>
        <taxon>Actinomycetota</taxon>
        <taxon>Actinomycetes</taxon>
        <taxon>Streptosporangiales</taxon>
        <taxon>Streptosporangiaceae</taxon>
        <taxon>Nonomuraea</taxon>
    </lineage>
</organism>
<sequence>MVKPFPFEELRAAISELPDHAAYVKIARMEILGSTHEVSRGAGAKPEVPLVILDRINRAPSVRIERRRNYRPLILEDDETLAEPAFYSIFDNNILAIMRNDGSAPGPASFRDYVNRLTSEPIEISSLVDRNALRALHNVRTLTKLHIEVGPDVVAEVFSSSRLIAEPLDILRRRLGSVGIEVSLKMSPKGPSDTSEQVLQDVRSLVEGSGLSYVEKAQINYRSLEDGRAKMYDFLSEAVTTSVDVDLDARTNQPTELSAAQSLADAYDKLYEDIRAAYQAATF</sequence>
<reference evidence="2" key="1">
    <citation type="journal article" date="2019" name="Int. J. Syst. Evol. Microbiol.">
        <title>The Global Catalogue of Microorganisms (GCM) 10K type strain sequencing project: providing services to taxonomists for standard genome sequencing and annotation.</title>
        <authorList>
            <consortium name="The Broad Institute Genomics Platform"/>
            <consortium name="The Broad Institute Genome Sequencing Center for Infectious Disease"/>
            <person name="Wu L."/>
            <person name="Ma J."/>
        </authorList>
    </citation>
    <scope>NUCLEOTIDE SEQUENCE [LARGE SCALE GENOMIC DNA]</scope>
    <source>
        <strain evidence="2">CGMCC 1.15399</strain>
    </source>
</reference>
<evidence type="ECO:0000313" key="2">
    <source>
        <dbReference type="Proteomes" id="UP001597097"/>
    </source>
</evidence>
<keyword evidence="2" id="KW-1185">Reference proteome</keyword>